<organism evidence="1 2">
    <name type="scientific">Corynebacterium mustelae</name>
    <dbReference type="NCBI Taxonomy" id="571915"/>
    <lineage>
        <taxon>Bacteria</taxon>
        <taxon>Bacillati</taxon>
        <taxon>Actinomycetota</taxon>
        <taxon>Actinomycetes</taxon>
        <taxon>Mycobacteriales</taxon>
        <taxon>Corynebacteriaceae</taxon>
        <taxon>Corynebacterium</taxon>
    </lineage>
</organism>
<dbReference type="OrthoDB" id="9809851at2"/>
<dbReference type="KEGG" id="cmv:CMUST_01810"/>
<reference evidence="2" key="2">
    <citation type="submission" date="2015-05" db="EMBL/GenBank/DDBJ databases">
        <title>Complete genome sequence of Corynebacterium mustelae DSM 45274, isolated from various tissues of a male ferret with lethal sepsis.</title>
        <authorList>
            <person name="Ruckert C."/>
            <person name="Albersmeier A."/>
            <person name="Winkler A."/>
            <person name="Tauch A."/>
        </authorList>
    </citation>
    <scope>NUCLEOTIDE SEQUENCE [LARGE SCALE GENOMIC DNA]</scope>
    <source>
        <strain evidence="2">DSM 45274</strain>
    </source>
</reference>
<accession>A0A0G3GU84</accession>
<evidence type="ECO:0000313" key="2">
    <source>
        <dbReference type="Proteomes" id="UP000035199"/>
    </source>
</evidence>
<protein>
    <submittedName>
        <fullName evidence="1">Uncharacterized protein</fullName>
    </submittedName>
</protein>
<evidence type="ECO:0000313" key="1">
    <source>
        <dbReference type="EMBL" id="AKK04711.1"/>
    </source>
</evidence>
<proteinExistence type="predicted"/>
<dbReference type="InterPro" id="IPR027417">
    <property type="entry name" value="P-loop_NTPase"/>
</dbReference>
<reference evidence="1 2" key="1">
    <citation type="journal article" date="2015" name="Genome Announc.">
        <title>Complete Genome Sequence of the Type Strain Corynebacterium mustelae DSM 45274, Isolated from Various Tissues of a Male Ferret with Lethal Sepsis.</title>
        <authorList>
            <person name="Ruckert C."/>
            <person name="Eimer J."/>
            <person name="Winkler A."/>
            <person name="Tauch A."/>
        </authorList>
    </citation>
    <scope>NUCLEOTIDE SEQUENCE [LARGE SCALE GENOMIC DNA]</scope>
    <source>
        <strain evidence="1 2">DSM 45274</strain>
    </source>
</reference>
<sequence length="83" mass="9223">MNSRRFRRLFDLYQLSTRCRPAGCGTMVNHGLSSVPLVADTYGVIKVRSARVNIVKNLDGEISKRWLTVFTEASGSGKSSLVF</sequence>
<dbReference type="Gene3D" id="3.40.50.300">
    <property type="entry name" value="P-loop containing nucleotide triphosphate hydrolases"/>
    <property type="match status" value="1"/>
</dbReference>
<dbReference type="AlphaFoldDB" id="A0A0G3GU84"/>
<gene>
    <name evidence="1" type="ORF">CMUST_01810</name>
</gene>
<dbReference type="PATRIC" id="fig|571915.4.peg.385"/>
<keyword evidence="2" id="KW-1185">Reference proteome</keyword>
<dbReference type="EMBL" id="CP011542">
    <property type="protein sequence ID" value="AKK04711.1"/>
    <property type="molecule type" value="Genomic_DNA"/>
</dbReference>
<name>A0A0G3GU84_9CORY</name>
<dbReference type="Proteomes" id="UP000035199">
    <property type="component" value="Chromosome"/>
</dbReference>
<dbReference type="STRING" id="571915.CMUST_01810"/>